<keyword evidence="1" id="KW-0255">Endonuclease</keyword>
<dbReference type="GO" id="GO:0004519">
    <property type="term" value="F:endonuclease activity"/>
    <property type="evidence" value="ECO:0007669"/>
    <property type="project" value="UniProtKB-KW"/>
</dbReference>
<name>A0A8S5V660_9CAUD</name>
<evidence type="ECO:0000313" key="1">
    <source>
        <dbReference type="EMBL" id="DAG02190.1"/>
    </source>
</evidence>
<organism evidence="1">
    <name type="scientific">Siphoviridae sp. ctmqu18</name>
    <dbReference type="NCBI Taxonomy" id="2825655"/>
    <lineage>
        <taxon>Viruses</taxon>
        <taxon>Duplodnaviria</taxon>
        <taxon>Heunggongvirae</taxon>
        <taxon>Uroviricota</taxon>
        <taxon>Caudoviricetes</taxon>
    </lineage>
</organism>
<keyword evidence="1" id="KW-0540">Nuclease</keyword>
<dbReference type="EMBL" id="BK016207">
    <property type="protein sequence ID" value="DAG02190.1"/>
    <property type="molecule type" value="Genomic_DNA"/>
</dbReference>
<sequence>MISKFNALCKEYRENKRLIEELEALQDGIKSDILDIMGGRDVLIDGADKVTYKEIESRRLDSNRLKKEEPGLYERYSTVQSYKRFSVY</sequence>
<accession>A0A8S5V660</accession>
<protein>
    <submittedName>
        <fullName evidence="1">Putative endonuclease</fullName>
    </submittedName>
</protein>
<keyword evidence="1" id="KW-0378">Hydrolase</keyword>
<proteinExistence type="predicted"/>
<reference evidence="1" key="1">
    <citation type="journal article" date="2021" name="Proc. Natl. Acad. Sci. U.S.A.">
        <title>A Catalog of Tens of Thousands of Viruses from Human Metagenomes Reveals Hidden Associations with Chronic Diseases.</title>
        <authorList>
            <person name="Tisza M.J."/>
            <person name="Buck C.B."/>
        </authorList>
    </citation>
    <scope>NUCLEOTIDE SEQUENCE</scope>
    <source>
        <strain evidence="1">Ctmqu18</strain>
    </source>
</reference>